<evidence type="ECO:0008006" key="3">
    <source>
        <dbReference type="Google" id="ProtNLM"/>
    </source>
</evidence>
<dbReference type="EMBL" id="FONR01000003">
    <property type="protein sequence ID" value="SFF06301.1"/>
    <property type="molecule type" value="Genomic_DNA"/>
</dbReference>
<protein>
    <recommendedName>
        <fullName evidence="3">PH domain-containing protein</fullName>
    </recommendedName>
</protein>
<gene>
    <name evidence="1" type="ORF">SAMN02787118_103542</name>
</gene>
<dbReference type="AlphaFoldDB" id="A0A1I2FPG1"/>
<proteinExistence type="predicted"/>
<accession>A0A1I2FPG1</accession>
<dbReference type="Proteomes" id="UP000181942">
    <property type="component" value="Unassembled WGS sequence"/>
</dbReference>
<sequence length="147" mass="15803">MALNARRARQLLEISAPLLLQGEQVELTSLAGIGTVSVRKQALTAAVVGVLSAGTVMATVTPRPMYLVLTNRRILFFDGNRGGKPGKLLMNLPRPYVTASAPKKTFLGLKVVTHLTVEGQEGALKVDFPVQTRTDGHRFATALPVTR</sequence>
<dbReference type="OrthoDB" id="4194661at2"/>
<evidence type="ECO:0000313" key="1">
    <source>
        <dbReference type="EMBL" id="SFF06301.1"/>
    </source>
</evidence>
<name>A0A1I2FPG1_9ACTN</name>
<dbReference type="RefSeq" id="WP_075027305.1">
    <property type="nucleotide sequence ID" value="NZ_FONR01000003.1"/>
</dbReference>
<organism evidence="1 2">
    <name type="scientific">Streptomyces mirabilis</name>
    <dbReference type="NCBI Taxonomy" id="68239"/>
    <lineage>
        <taxon>Bacteria</taxon>
        <taxon>Bacillati</taxon>
        <taxon>Actinomycetota</taxon>
        <taxon>Actinomycetes</taxon>
        <taxon>Kitasatosporales</taxon>
        <taxon>Streptomycetaceae</taxon>
        <taxon>Streptomyces</taxon>
    </lineage>
</organism>
<evidence type="ECO:0000313" key="2">
    <source>
        <dbReference type="Proteomes" id="UP000181942"/>
    </source>
</evidence>
<reference evidence="1 2" key="1">
    <citation type="submission" date="2016-10" db="EMBL/GenBank/DDBJ databases">
        <authorList>
            <person name="de Groot N.N."/>
        </authorList>
    </citation>
    <scope>NUCLEOTIDE SEQUENCE [LARGE SCALE GENOMIC DNA]</scope>
    <source>
        <strain evidence="1 2">OK461</strain>
    </source>
</reference>